<gene>
    <name evidence="3" type="ORF">FKY71_13555</name>
</gene>
<dbReference type="Pfam" id="PF25954">
    <property type="entry name" value="Beta-barrel_RND_2"/>
    <property type="match status" value="1"/>
</dbReference>
<evidence type="ECO:0000259" key="2">
    <source>
        <dbReference type="Pfam" id="PF25954"/>
    </source>
</evidence>
<name>A0A540VP01_9GAMM</name>
<evidence type="ECO:0000313" key="3">
    <source>
        <dbReference type="EMBL" id="TQE98494.1"/>
    </source>
</evidence>
<comment type="caution">
    <text evidence="3">The sequence shown here is derived from an EMBL/GenBank/DDBJ whole genome shotgun (WGS) entry which is preliminary data.</text>
</comment>
<organism evidence="3 4">
    <name type="scientific">Spiribacter salinus</name>
    <dbReference type="NCBI Taxonomy" id="1335746"/>
    <lineage>
        <taxon>Bacteria</taxon>
        <taxon>Pseudomonadati</taxon>
        <taxon>Pseudomonadota</taxon>
        <taxon>Gammaproteobacteria</taxon>
        <taxon>Chromatiales</taxon>
        <taxon>Ectothiorhodospiraceae</taxon>
        <taxon>Spiribacter</taxon>
    </lineage>
</organism>
<dbReference type="InterPro" id="IPR006143">
    <property type="entry name" value="RND_pump_MFP"/>
</dbReference>
<feature type="domain" description="CusB-like beta-barrel" evidence="2">
    <location>
        <begin position="209"/>
        <end position="277"/>
    </location>
</feature>
<dbReference type="Proteomes" id="UP000315400">
    <property type="component" value="Unassembled WGS sequence"/>
</dbReference>
<comment type="similarity">
    <text evidence="1">Belongs to the membrane fusion protein (MFP) (TC 8.A.1) family.</text>
</comment>
<dbReference type="EMBL" id="VIFK01000190">
    <property type="protein sequence ID" value="TQE98494.1"/>
    <property type="molecule type" value="Genomic_DNA"/>
</dbReference>
<dbReference type="GO" id="GO:1990281">
    <property type="term" value="C:efflux pump complex"/>
    <property type="evidence" value="ECO:0007669"/>
    <property type="project" value="TreeGrafter"/>
</dbReference>
<dbReference type="PANTHER" id="PTHR30469">
    <property type="entry name" value="MULTIDRUG RESISTANCE PROTEIN MDTA"/>
    <property type="match status" value="1"/>
</dbReference>
<reference evidence="3 4" key="1">
    <citation type="submission" date="2019-06" db="EMBL/GenBank/DDBJ databases">
        <title>Metagenome assembled Genome of Spiribacter salinus SL48-SHIP from the microbial mat of Salt Lake 48 (Novosibirsk region, Russia).</title>
        <authorList>
            <person name="Shipova A."/>
            <person name="Rozanov A.S."/>
            <person name="Bryanskaya A.V."/>
            <person name="Peltek S.E."/>
        </authorList>
    </citation>
    <scope>NUCLEOTIDE SEQUENCE [LARGE SCALE GENOMIC DNA]</scope>
    <source>
        <strain evidence="3">SL48-SHIP-2</strain>
    </source>
</reference>
<dbReference type="PANTHER" id="PTHR30469:SF15">
    <property type="entry name" value="HLYD FAMILY OF SECRETION PROTEINS"/>
    <property type="match status" value="1"/>
</dbReference>
<dbReference type="AlphaFoldDB" id="A0A540VP01"/>
<dbReference type="InterPro" id="IPR058792">
    <property type="entry name" value="Beta-barrel_RND_2"/>
</dbReference>
<dbReference type="NCBIfam" id="TIGR01730">
    <property type="entry name" value="RND_mfp"/>
    <property type="match status" value="1"/>
</dbReference>
<proteinExistence type="inferred from homology"/>
<dbReference type="GO" id="GO:0015562">
    <property type="term" value="F:efflux transmembrane transporter activity"/>
    <property type="evidence" value="ECO:0007669"/>
    <property type="project" value="TreeGrafter"/>
</dbReference>
<protein>
    <submittedName>
        <fullName evidence="3">Efflux RND transporter periplasmic adaptor subunit</fullName>
    </submittedName>
</protein>
<dbReference type="Gene3D" id="2.40.50.100">
    <property type="match status" value="1"/>
</dbReference>
<sequence length="279" mass="29928">MLIEYRSGKCVWTLCWATRGLAIAGLLGASVCLAQGNSVAEETGGGLGRDTALVPSATEGNRAQARVIAQREARLSVEMAGRIDGLRVEEGDAFETGDALVELACGVERASLEKARASLKEASETRNANERLAELRSVGDLELSLSRVRVSGAEADVSVAAARVQRCTVRAPFDGVVARTHKREAEYIRVGEPLLDVIDPAALEVEFLAPSRWLAWLEQGKPFTLHLNELPLQLRGELQQIGVRVDPVSRTVRLKGALTGEPSHVVPGMSGDVRFEAGP</sequence>
<evidence type="ECO:0000313" key="4">
    <source>
        <dbReference type="Proteomes" id="UP000315400"/>
    </source>
</evidence>
<dbReference type="Gene3D" id="2.40.30.170">
    <property type="match status" value="1"/>
</dbReference>
<accession>A0A540VP01</accession>
<evidence type="ECO:0000256" key="1">
    <source>
        <dbReference type="ARBA" id="ARBA00009477"/>
    </source>
</evidence>
<dbReference type="SUPFAM" id="SSF111369">
    <property type="entry name" value="HlyD-like secretion proteins"/>
    <property type="match status" value="1"/>
</dbReference>